<dbReference type="EMBL" id="BAAFGK010000004">
    <property type="protein sequence ID" value="GAB0057849.1"/>
    <property type="molecule type" value="Genomic_DNA"/>
</dbReference>
<reference evidence="1 2" key="2">
    <citation type="submission" date="2024-09" db="EMBL/GenBank/DDBJ databases">
        <title>Draft genome sequence of Candidatus Magnetaquicoccaceae bacterium FCR-1.</title>
        <authorList>
            <person name="Shimoshige H."/>
            <person name="Shimamura S."/>
            <person name="Taoka A."/>
            <person name="Kobayashi H."/>
            <person name="Maekawa T."/>
        </authorList>
    </citation>
    <scope>NUCLEOTIDE SEQUENCE [LARGE SCALE GENOMIC DNA]</scope>
    <source>
        <strain evidence="1 2">FCR-1</strain>
    </source>
</reference>
<evidence type="ECO:0000313" key="1">
    <source>
        <dbReference type="EMBL" id="GAB0057849.1"/>
    </source>
</evidence>
<organism evidence="1 2">
    <name type="scientific">Candidatus Magnetaquiglobus chichijimensis</name>
    <dbReference type="NCBI Taxonomy" id="3141448"/>
    <lineage>
        <taxon>Bacteria</taxon>
        <taxon>Pseudomonadati</taxon>
        <taxon>Pseudomonadota</taxon>
        <taxon>Magnetococcia</taxon>
        <taxon>Magnetococcales</taxon>
        <taxon>Candidatus Magnetaquicoccaceae</taxon>
        <taxon>Candidatus Magnetaquiglobus</taxon>
    </lineage>
</organism>
<sequence>MPNPLPNSVMLLDELEKLFNMQIIDELSLRRLKDRVSRQTLKDDSYYCLEMVIACLYYDLESLEKSYNKISNKTSFFSNYVACRQRIGAVNEDIIQYFIKYIEKAMCNRLDILNVIHASYVFGMYDSLPELFQILGRVNLSDKKSEEQNYKDVDCVLKRNPINKEIIRSSNIEAMNLVAKNRFHIAGYFVMVPSEYDGIHKTLMIRGTPEQVYQLEDSWIVTHGNRSGSIESIFFEPWPMRESC</sequence>
<name>A0ABQ0CAD0_9PROT</name>
<reference evidence="1 2" key="1">
    <citation type="submission" date="2024-05" db="EMBL/GenBank/DDBJ databases">
        <authorList>
            <consortium name="Candidatus Magnetaquicoccaceae bacterium FCR-1 genome sequencing consortium"/>
            <person name="Shimoshige H."/>
            <person name="Shimamura S."/>
            <person name="Taoka A."/>
            <person name="Kobayashi H."/>
            <person name="Maekawa T."/>
        </authorList>
    </citation>
    <scope>NUCLEOTIDE SEQUENCE [LARGE SCALE GENOMIC DNA]</scope>
    <source>
        <strain evidence="1 2">FCR-1</strain>
    </source>
</reference>
<gene>
    <name evidence="1" type="ORF">SIID45300_02183</name>
</gene>
<evidence type="ECO:0000313" key="2">
    <source>
        <dbReference type="Proteomes" id="UP001628193"/>
    </source>
</evidence>
<accession>A0ABQ0CAD0</accession>
<proteinExistence type="predicted"/>
<protein>
    <submittedName>
        <fullName evidence="1">Uncharacterized protein</fullName>
    </submittedName>
</protein>
<dbReference type="Proteomes" id="UP001628193">
    <property type="component" value="Unassembled WGS sequence"/>
</dbReference>
<keyword evidence="2" id="KW-1185">Reference proteome</keyword>
<comment type="caution">
    <text evidence="1">The sequence shown here is derived from an EMBL/GenBank/DDBJ whole genome shotgun (WGS) entry which is preliminary data.</text>
</comment>
<dbReference type="RefSeq" id="WP_420905537.1">
    <property type="nucleotide sequence ID" value="NZ_BAAFGK010000004.1"/>
</dbReference>